<dbReference type="SMART" id="SM00318">
    <property type="entry name" value="SNc"/>
    <property type="match status" value="1"/>
</dbReference>
<dbReference type="PATRIC" id="fig|1198232.3.peg.778"/>
<evidence type="ECO:0000256" key="2">
    <source>
        <dbReference type="ARBA" id="ARBA00022759"/>
    </source>
</evidence>
<protein>
    <submittedName>
        <fullName evidence="5">Micrococcal nuclease</fullName>
    </submittedName>
</protein>
<dbReference type="GO" id="GO:0016787">
    <property type="term" value="F:hydrolase activity"/>
    <property type="evidence" value="ECO:0007669"/>
    <property type="project" value="UniProtKB-KW"/>
</dbReference>
<dbReference type="InterPro" id="IPR035437">
    <property type="entry name" value="SNase_OB-fold_sf"/>
</dbReference>
<dbReference type="KEGG" id="cza:CYCME_0777"/>
<dbReference type="EMBL" id="CP005996">
    <property type="protein sequence ID" value="AGS39113.1"/>
    <property type="molecule type" value="Genomic_DNA"/>
</dbReference>
<dbReference type="AlphaFoldDB" id="S5TVS5"/>
<proteinExistence type="predicted"/>
<keyword evidence="1" id="KW-0540">Nuclease</keyword>
<dbReference type="Proteomes" id="UP000015380">
    <property type="component" value="Chromosome"/>
</dbReference>
<reference evidence="6" key="2">
    <citation type="journal article" date="2016" name="Environ. Microbiol. Rep.">
        <title>Analysis of defence systems and a conjugative IncP-1 plasmid in the marine polyaromatic hydrocarbons-degrading bacterium Cycloclasticus sp. 78-ME.</title>
        <authorList>
            <person name="Yakimov M.M."/>
            <person name="Crisafi F."/>
            <person name="Messina E."/>
            <person name="Smedile F."/>
            <person name="Lopatina A."/>
            <person name="Denaro R."/>
            <person name="Pieper D.H."/>
            <person name="Golyshin P.N."/>
            <person name="Giuliano L."/>
        </authorList>
    </citation>
    <scope>NUCLEOTIDE SEQUENCE [LARGE SCALE GENOMIC DNA]</scope>
    <source>
        <strain evidence="6">78-ME</strain>
    </source>
</reference>
<dbReference type="RefSeq" id="WP_020932183.1">
    <property type="nucleotide sequence ID" value="NC_021917.1"/>
</dbReference>
<evidence type="ECO:0000313" key="5">
    <source>
        <dbReference type="EMBL" id="AGS39113.1"/>
    </source>
</evidence>
<gene>
    <name evidence="5" type="ORF">CYCME_0777</name>
</gene>
<keyword evidence="2" id="KW-0255">Endonuclease</keyword>
<dbReference type="GO" id="GO:0004519">
    <property type="term" value="F:endonuclease activity"/>
    <property type="evidence" value="ECO:0007669"/>
    <property type="project" value="UniProtKB-KW"/>
</dbReference>
<dbReference type="eggNOG" id="COG1525">
    <property type="taxonomic scope" value="Bacteria"/>
</dbReference>
<organism evidence="5 6">
    <name type="scientific">Cycloclasticus zancles 78-ME</name>
    <dbReference type="NCBI Taxonomy" id="1198232"/>
    <lineage>
        <taxon>Bacteria</taxon>
        <taxon>Pseudomonadati</taxon>
        <taxon>Pseudomonadota</taxon>
        <taxon>Gammaproteobacteria</taxon>
        <taxon>Thiotrichales</taxon>
        <taxon>Piscirickettsiaceae</taxon>
        <taxon>Cycloclasticus</taxon>
    </lineage>
</organism>
<dbReference type="PANTHER" id="PTHR12302:SF3">
    <property type="entry name" value="SERINE_THREONINE-PROTEIN KINASE 31"/>
    <property type="match status" value="1"/>
</dbReference>
<dbReference type="SUPFAM" id="SSF50199">
    <property type="entry name" value="Staphylococcal nuclease"/>
    <property type="match status" value="1"/>
</dbReference>
<name>S5TVS5_9GAMM</name>
<evidence type="ECO:0000256" key="1">
    <source>
        <dbReference type="ARBA" id="ARBA00022722"/>
    </source>
</evidence>
<evidence type="ECO:0000256" key="3">
    <source>
        <dbReference type="ARBA" id="ARBA00022801"/>
    </source>
</evidence>
<dbReference type="PANTHER" id="PTHR12302">
    <property type="entry name" value="EBNA2 BINDING PROTEIN P100"/>
    <property type="match status" value="1"/>
</dbReference>
<sequence>MLIDHIKKDIISRAFSVVSIRQFTFVTFLLLYLVACSTVQAGSLLKVINVIDGDTVVLKNGLTVRLLGINTPEMGYKGRAIEAGAVAAKKALKKWVLNKMVLVEYDVEQKDRYGRILAHLFLDDGQHINLEMLRSGQATLSIHPPNLRYAHRFKAMQRQAEKKKMGLWSLQAYQKKAVEDIAKNRAQGWGRFSGQVQKITRGKKGAKLWLSDEVYIWISVENKRYFLTLDSYKGKQLEVRGWPRKRGQLWSINVIHSSQILIET</sequence>
<dbReference type="HOGENOM" id="CLU_046484_4_0_6"/>
<reference evidence="5 6" key="1">
    <citation type="submission" date="2013-05" db="EMBL/GenBank/DDBJ databases">
        <title>Between feast and famine: a lifestyle of most important marine PAH-degrading bacterium Cycloclasticus sp. 7ME.</title>
        <authorList>
            <person name="Yakimov M.M."/>
            <person name="Messina E."/>
            <person name="Genovese M."/>
            <person name="Denaro R."/>
            <person name="Crisafi F."/>
            <person name="Russo D."/>
            <person name="Cappello S."/>
            <person name="Santisi S."/>
            <person name="Smedile F."/>
            <person name="Golyshina O.V."/>
            <person name="Tran H."/>
            <person name="Pieper D.H."/>
            <person name="Golyshin P.N."/>
            <person name="Giuliano L."/>
        </authorList>
    </citation>
    <scope>NUCLEOTIDE SEQUENCE [LARGE SCALE GENOMIC DNA]</scope>
    <source>
        <strain evidence="5 6">78-ME</strain>
    </source>
</reference>
<evidence type="ECO:0000313" key="6">
    <source>
        <dbReference type="Proteomes" id="UP000015380"/>
    </source>
</evidence>
<keyword evidence="3" id="KW-0378">Hydrolase</keyword>
<dbReference type="PROSITE" id="PS50830">
    <property type="entry name" value="TNASE_3"/>
    <property type="match status" value="1"/>
</dbReference>
<dbReference type="InterPro" id="IPR016071">
    <property type="entry name" value="Staphylococal_nuclease_OB-fold"/>
</dbReference>
<evidence type="ECO:0000259" key="4">
    <source>
        <dbReference type="PROSITE" id="PS50830"/>
    </source>
</evidence>
<keyword evidence="6" id="KW-1185">Reference proteome</keyword>
<feature type="domain" description="TNase-like" evidence="4">
    <location>
        <begin position="41"/>
        <end position="170"/>
    </location>
</feature>
<dbReference type="Gene3D" id="2.40.50.90">
    <property type="match status" value="1"/>
</dbReference>
<accession>S5TVS5</accession>
<dbReference type="Pfam" id="PF00565">
    <property type="entry name" value="SNase"/>
    <property type="match status" value="1"/>
</dbReference>